<dbReference type="SUPFAM" id="SSF52402">
    <property type="entry name" value="Adenine nucleotide alpha hydrolases-like"/>
    <property type="match status" value="1"/>
</dbReference>
<keyword evidence="3" id="KW-0819">tRNA processing</keyword>
<dbReference type="PANTHER" id="PTHR43033">
    <property type="entry name" value="TRNA(ILE)-LYSIDINE SYNTHASE-RELATED"/>
    <property type="match status" value="1"/>
</dbReference>
<dbReference type="SUPFAM" id="SSF48452">
    <property type="entry name" value="TPR-like"/>
    <property type="match status" value="1"/>
</dbReference>
<evidence type="ECO:0000256" key="6">
    <source>
        <dbReference type="ARBA" id="ARBA00048539"/>
    </source>
</evidence>
<dbReference type="EMBL" id="MK071980">
    <property type="protein sequence ID" value="AYV75597.1"/>
    <property type="molecule type" value="Genomic_DNA"/>
</dbReference>
<dbReference type="InterPro" id="IPR011990">
    <property type="entry name" value="TPR-like_helical_dom_sf"/>
</dbReference>
<sequence length="676" mass="79580">MDQATIHAILTYWFPNEKFNAFWFDSTPDEYIKQNYKNLVDNLGDNLADIVDQQYFSTMTNDELLVLLIIFDQFTRNIYRKTNSVMIEKNDKIALSIAEFFVNEKRHFQFSANKFVFTLLPFRHNRTSPNYVDKLDVVRQKINEYRNTFGNCDILDRFMIATLKNYTEIIAHGIVIDINNISDSKNDINLLEKYSHNILDPVCYDTSTVNKNDAMIKISNKQLITTIKNVLQKLYPNGEHKKIIIGTSLSGGVDSMVLTYILKQLEKERFIKQVVSVHIYYGNRSDSMDETNFIRDWCKMENVPLIIKFIDYMKRPNNSSDLTSDDDSDTKWPIDRTFYEEETRKIRFNTYEYVNDHFGSVSFCLGHHRDDLAENVFMNILKGRNILDLYVMSEMNIINNVTILRPMLSHLKKDILAFAESYKIPYTKDTTPDWSCRGVMRRKVFPLIESQFGDYTTNVINLGQKSLELSNYIDKKINSIGDNCIRGGHTGFVVNNIFMLHDESEVFWTRFLMRLIHKMNTNMIKIKTIKPFIEWFNSKSSNMFKFSNELIGIINDDKFYIFKPFTTSNWNVRMVPIDHIVTDKNDMSNIEVRTKFTYDDVINGEFSYTEKFISSHPIDRFDDYSKMSKQDTTRKLFSMIPEFHNNIPKYSSGVFKPSNDDVIHTMKITIYFDWLH</sequence>
<name>A0A3G4ZL87_9VIRU</name>
<dbReference type="HAMAP" id="MF_01161">
    <property type="entry name" value="tRNA_Ile_lys_synt"/>
    <property type="match status" value="1"/>
</dbReference>
<gene>
    <name evidence="8" type="ORF">Terrestrivirus2_105</name>
</gene>
<dbReference type="Pfam" id="PF01171">
    <property type="entry name" value="ATP_bind_3"/>
    <property type="match status" value="1"/>
</dbReference>
<evidence type="ECO:0000259" key="7">
    <source>
        <dbReference type="Pfam" id="PF01171"/>
    </source>
</evidence>
<evidence type="ECO:0000256" key="3">
    <source>
        <dbReference type="ARBA" id="ARBA00022694"/>
    </source>
</evidence>
<dbReference type="GO" id="GO:0032267">
    <property type="term" value="F:tRNA(Ile)-lysidine synthase activity"/>
    <property type="evidence" value="ECO:0007669"/>
    <property type="project" value="UniProtKB-EC"/>
</dbReference>
<dbReference type="PANTHER" id="PTHR43033:SF3">
    <property type="entry name" value="TRNA(ILE)-LYSIDINE SYNTHETASE"/>
    <property type="match status" value="1"/>
</dbReference>
<reference evidence="8" key="1">
    <citation type="submission" date="2018-10" db="EMBL/GenBank/DDBJ databases">
        <title>Hidden diversity of soil giant viruses.</title>
        <authorList>
            <person name="Schulz F."/>
            <person name="Alteio L."/>
            <person name="Goudeau D."/>
            <person name="Ryan E.M."/>
            <person name="Malmstrom R.R."/>
            <person name="Blanchard J."/>
            <person name="Woyke T."/>
        </authorList>
    </citation>
    <scope>NUCLEOTIDE SEQUENCE</scope>
    <source>
        <strain evidence="8">TEV1</strain>
    </source>
</reference>
<dbReference type="GO" id="GO:0008033">
    <property type="term" value="P:tRNA processing"/>
    <property type="evidence" value="ECO:0007669"/>
    <property type="project" value="UniProtKB-KW"/>
</dbReference>
<dbReference type="InterPro" id="IPR010323">
    <property type="entry name" value="DUF924"/>
</dbReference>
<dbReference type="InterPro" id="IPR012795">
    <property type="entry name" value="tRNA_Ile_lys_synt_N"/>
</dbReference>
<dbReference type="InterPro" id="IPR012094">
    <property type="entry name" value="tRNA_Ile_lys_synt"/>
</dbReference>
<protein>
    <recommendedName>
        <fullName evidence="1">tRNA(Ile)-lysidine synthetase</fullName>
        <ecNumber evidence="1">6.3.4.19</ecNumber>
    </recommendedName>
</protein>
<accession>A0A3G4ZL87</accession>
<keyword evidence="2" id="KW-0436">Ligase</keyword>
<keyword evidence="5" id="KW-0067">ATP-binding</keyword>
<feature type="domain" description="tRNA(Ile)-lysidine/2-thiocytidine synthase N-terminal" evidence="7">
    <location>
        <begin position="248"/>
        <end position="431"/>
    </location>
</feature>
<dbReference type="GO" id="GO:0005524">
    <property type="term" value="F:ATP binding"/>
    <property type="evidence" value="ECO:0007669"/>
    <property type="project" value="UniProtKB-KW"/>
</dbReference>
<evidence type="ECO:0000256" key="4">
    <source>
        <dbReference type="ARBA" id="ARBA00022741"/>
    </source>
</evidence>
<dbReference type="EC" id="6.3.4.19" evidence="1"/>
<evidence type="ECO:0000256" key="2">
    <source>
        <dbReference type="ARBA" id="ARBA00022598"/>
    </source>
</evidence>
<dbReference type="NCBIfam" id="TIGR02432">
    <property type="entry name" value="lysidine_TilS_N"/>
    <property type="match status" value="1"/>
</dbReference>
<dbReference type="CDD" id="cd01992">
    <property type="entry name" value="TilS_N"/>
    <property type="match status" value="1"/>
</dbReference>
<dbReference type="Pfam" id="PF06041">
    <property type="entry name" value="DUF924"/>
    <property type="match status" value="1"/>
</dbReference>
<evidence type="ECO:0000313" key="8">
    <source>
        <dbReference type="EMBL" id="AYV75597.1"/>
    </source>
</evidence>
<dbReference type="InterPro" id="IPR014729">
    <property type="entry name" value="Rossmann-like_a/b/a_fold"/>
</dbReference>
<dbReference type="Gene3D" id="3.40.50.620">
    <property type="entry name" value="HUPs"/>
    <property type="match status" value="1"/>
</dbReference>
<dbReference type="Gene3D" id="1.20.58.320">
    <property type="entry name" value="TPR-like"/>
    <property type="match status" value="1"/>
</dbReference>
<evidence type="ECO:0000256" key="5">
    <source>
        <dbReference type="ARBA" id="ARBA00022840"/>
    </source>
</evidence>
<organism evidence="8">
    <name type="scientific">Terrestrivirus sp</name>
    <dbReference type="NCBI Taxonomy" id="2487775"/>
    <lineage>
        <taxon>Viruses</taxon>
        <taxon>Varidnaviria</taxon>
        <taxon>Bamfordvirae</taxon>
        <taxon>Nucleocytoviricota</taxon>
        <taxon>Megaviricetes</taxon>
        <taxon>Imitervirales</taxon>
        <taxon>Mimiviridae</taxon>
        <taxon>Klosneuvirinae</taxon>
    </lineage>
</organism>
<comment type="catalytic activity">
    <reaction evidence="6">
        <text>cytidine(34) in tRNA(Ile2) + L-lysine + ATP = lysidine(34) in tRNA(Ile2) + AMP + diphosphate + H(+)</text>
        <dbReference type="Rhea" id="RHEA:43744"/>
        <dbReference type="Rhea" id="RHEA-COMP:10625"/>
        <dbReference type="Rhea" id="RHEA-COMP:10670"/>
        <dbReference type="ChEBI" id="CHEBI:15378"/>
        <dbReference type="ChEBI" id="CHEBI:30616"/>
        <dbReference type="ChEBI" id="CHEBI:32551"/>
        <dbReference type="ChEBI" id="CHEBI:33019"/>
        <dbReference type="ChEBI" id="CHEBI:82748"/>
        <dbReference type="ChEBI" id="CHEBI:83665"/>
        <dbReference type="ChEBI" id="CHEBI:456215"/>
        <dbReference type="EC" id="6.3.4.19"/>
    </reaction>
</comment>
<proteinExistence type="inferred from homology"/>
<keyword evidence="4" id="KW-0547">Nucleotide-binding</keyword>
<evidence type="ECO:0000256" key="1">
    <source>
        <dbReference type="ARBA" id="ARBA00013267"/>
    </source>
</evidence>
<dbReference type="InterPro" id="IPR011063">
    <property type="entry name" value="TilS/TtcA_N"/>
</dbReference>